<gene>
    <name evidence="2" type="ORF">Cgig2_010901</name>
</gene>
<feature type="compositionally biased region" description="Basic residues" evidence="1">
    <location>
        <begin position="57"/>
        <end position="68"/>
    </location>
</feature>
<comment type="caution">
    <text evidence="2">The sequence shown here is derived from an EMBL/GenBank/DDBJ whole genome shotgun (WGS) entry which is preliminary data.</text>
</comment>
<evidence type="ECO:0000313" key="3">
    <source>
        <dbReference type="Proteomes" id="UP001153076"/>
    </source>
</evidence>
<reference evidence="2" key="1">
    <citation type="submission" date="2022-04" db="EMBL/GenBank/DDBJ databases">
        <title>Carnegiea gigantea Genome sequencing and assembly v2.</title>
        <authorList>
            <person name="Copetti D."/>
            <person name="Sanderson M.J."/>
            <person name="Burquez A."/>
            <person name="Wojciechowski M.F."/>
        </authorList>
    </citation>
    <scope>NUCLEOTIDE SEQUENCE</scope>
    <source>
        <strain evidence="2">SGP5-SGP5p</strain>
        <tissue evidence="2">Aerial part</tissue>
    </source>
</reference>
<proteinExistence type="predicted"/>
<keyword evidence="3" id="KW-1185">Reference proteome</keyword>
<feature type="region of interest" description="Disordered" evidence="1">
    <location>
        <begin position="40"/>
        <end position="72"/>
    </location>
</feature>
<feature type="compositionally biased region" description="Basic residues" evidence="1">
    <location>
        <begin position="40"/>
        <end position="50"/>
    </location>
</feature>
<evidence type="ECO:0000313" key="2">
    <source>
        <dbReference type="EMBL" id="KAJ8419790.1"/>
    </source>
</evidence>
<dbReference type="AlphaFoldDB" id="A0A9Q1GIM5"/>
<name>A0A9Q1GIM5_9CARY</name>
<organism evidence="2 3">
    <name type="scientific">Carnegiea gigantea</name>
    <dbReference type="NCBI Taxonomy" id="171969"/>
    <lineage>
        <taxon>Eukaryota</taxon>
        <taxon>Viridiplantae</taxon>
        <taxon>Streptophyta</taxon>
        <taxon>Embryophyta</taxon>
        <taxon>Tracheophyta</taxon>
        <taxon>Spermatophyta</taxon>
        <taxon>Magnoliopsida</taxon>
        <taxon>eudicotyledons</taxon>
        <taxon>Gunneridae</taxon>
        <taxon>Pentapetalae</taxon>
        <taxon>Caryophyllales</taxon>
        <taxon>Cactineae</taxon>
        <taxon>Cactaceae</taxon>
        <taxon>Cactoideae</taxon>
        <taxon>Echinocereeae</taxon>
        <taxon>Carnegiea</taxon>
    </lineage>
</organism>
<dbReference type="Proteomes" id="UP001153076">
    <property type="component" value="Unassembled WGS sequence"/>
</dbReference>
<sequence length="394" mass="45245">MLLNEVERLGVLHGRMLRMMDLALTELRWSTFESLRKKRRARGLGKRRTRRLGERRKAMRPRRRKRVSHCGGRPPLRTTIAHSFKGKNRGRELNPPFLLWHFPPLCNTRKMVDFVRGSFRWHWSAMRLPRPLSDDYHDLCPCFVISELEQAAHDFRPKMVYATFYAMLLNDAVKLGLVGGFIAASLKASLEGLNFRLQEPCGEDRVAGCSLRECVPLEVVEYIRDNFQWALREPLAPGPRPLPSNYRGLCPRFDLEVAMRYAHDSHIPEMVIFYAMVVANAAELGLSHQLTMGCMMWAIQELDGGPAQESPGFLACQPASRGYATERPYRDKGVLLSHLSRHHTRGGICQRQPPLICEGVFKPLSEPAPIAFRSRLPRIRSYYCDAICPYRPYS</sequence>
<protein>
    <submittedName>
        <fullName evidence="2">Uncharacterized protein</fullName>
    </submittedName>
</protein>
<evidence type="ECO:0000256" key="1">
    <source>
        <dbReference type="SAM" id="MobiDB-lite"/>
    </source>
</evidence>
<accession>A0A9Q1GIM5</accession>
<dbReference type="EMBL" id="JAKOGI010004430">
    <property type="protein sequence ID" value="KAJ8419790.1"/>
    <property type="molecule type" value="Genomic_DNA"/>
</dbReference>